<proteinExistence type="predicted"/>
<evidence type="ECO:0000313" key="3">
    <source>
        <dbReference type="Proteomes" id="UP001055336"/>
    </source>
</evidence>
<feature type="transmembrane region" description="Helical" evidence="1">
    <location>
        <begin position="12"/>
        <end position="30"/>
    </location>
</feature>
<keyword evidence="1" id="KW-0812">Transmembrane</keyword>
<evidence type="ECO:0000256" key="1">
    <source>
        <dbReference type="SAM" id="Phobius"/>
    </source>
</evidence>
<keyword evidence="1" id="KW-0472">Membrane</keyword>
<keyword evidence="3" id="KW-1185">Reference proteome</keyword>
<evidence type="ECO:0000313" key="2">
    <source>
        <dbReference type="EMBL" id="UMB68542.1"/>
    </source>
</evidence>
<dbReference type="RefSeq" id="WP_240259399.1">
    <property type="nucleotide sequence ID" value="NZ_CP092488.2"/>
</dbReference>
<sequence>MTLLKPLLPTARVVLATVLLLTAGAMWSLLPTKLQSWAPIDVHGSVGQRIAGRDIIATVQRTYLAHELTAKGHDGFNRFRSKGIWLVMMVNYQPVLTPQSPRFELVADGNTFNTNLSALNELVQPGLPASGPLAFELPKTPTSATLRVSNALLESSMAEMDFRPLDSRIVIDMPLSGLVPAVSLNLDELSHT</sequence>
<dbReference type="EMBL" id="CP092488">
    <property type="protein sequence ID" value="UMB68542.1"/>
    <property type="molecule type" value="Genomic_DNA"/>
</dbReference>
<accession>A0ABY3VJA2</accession>
<keyword evidence="1" id="KW-1133">Transmembrane helix</keyword>
<gene>
    <name evidence="2" type="ORF">MKK62_19295</name>
</gene>
<name>A0ABY3VJA2_9MYCO</name>
<reference evidence="2" key="1">
    <citation type="submission" date="2022-08" db="EMBL/GenBank/DDBJ databases">
        <title>Whole genome sequencing of non-tuberculosis mycobacteria type-strains.</title>
        <authorList>
            <person name="Igarashi Y."/>
            <person name="Osugi A."/>
            <person name="Mitarai S."/>
        </authorList>
    </citation>
    <scope>NUCLEOTIDE SEQUENCE</scope>
    <source>
        <strain evidence="2">DSM 45127</strain>
    </source>
</reference>
<organism evidence="2 3">
    <name type="scientific">Mycobacterium paraterrae</name>
    <dbReference type="NCBI Taxonomy" id="577492"/>
    <lineage>
        <taxon>Bacteria</taxon>
        <taxon>Bacillati</taxon>
        <taxon>Actinomycetota</taxon>
        <taxon>Actinomycetes</taxon>
        <taxon>Mycobacteriales</taxon>
        <taxon>Mycobacteriaceae</taxon>
        <taxon>Mycobacterium</taxon>
    </lineage>
</organism>
<dbReference type="Proteomes" id="UP001055336">
    <property type="component" value="Chromosome"/>
</dbReference>
<protein>
    <submittedName>
        <fullName evidence="2">Uncharacterized protein</fullName>
    </submittedName>
</protein>